<feature type="region of interest" description="Disordered" evidence="1">
    <location>
        <begin position="78"/>
        <end position="116"/>
    </location>
</feature>
<dbReference type="InterPro" id="IPR016936">
    <property type="entry name" value="UCP029693"/>
</dbReference>
<dbReference type="AlphaFoldDB" id="A0A5S5MF39"/>
<proteinExistence type="predicted"/>
<dbReference type="RefSeq" id="WP_139448887.1">
    <property type="nucleotide sequence ID" value="NZ_VDMB01000012.1"/>
</dbReference>
<organism evidence="3 4">
    <name type="scientific">Desulfobotulus mexicanus</name>
    <dbReference type="NCBI Taxonomy" id="2586642"/>
    <lineage>
        <taxon>Bacteria</taxon>
        <taxon>Pseudomonadati</taxon>
        <taxon>Thermodesulfobacteriota</taxon>
        <taxon>Desulfobacteria</taxon>
        <taxon>Desulfobacterales</taxon>
        <taxon>Desulfobacteraceae</taxon>
        <taxon>Desulfobotulus</taxon>
    </lineage>
</organism>
<keyword evidence="2" id="KW-0472">Membrane</keyword>
<evidence type="ECO:0000256" key="1">
    <source>
        <dbReference type="SAM" id="MobiDB-lite"/>
    </source>
</evidence>
<evidence type="ECO:0000313" key="3">
    <source>
        <dbReference type="EMBL" id="TYT74314.1"/>
    </source>
</evidence>
<dbReference type="Pfam" id="PF10095">
    <property type="entry name" value="DUF2333"/>
    <property type="match status" value="2"/>
</dbReference>
<evidence type="ECO:0000256" key="2">
    <source>
        <dbReference type="SAM" id="Phobius"/>
    </source>
</evidence>
<feature type="transmembrane region" description="Helical" evidence="2">
    <location>
        <begin position="26"/>
        <end position="46"/>
    </location>
</feature>
<dbReference type="OrthoDB" id="5498048at2"/>
<reference evidence="3 4" key="1">
    <citation type="submission" date="2019-06" db="EMBL/GenBank/DDBJ databases">
        <title>Desulfobotulus mexicanus sp. nov., a novel sulfate-reducing bacterium isolated from the sediment of an alkaline crater lake in Mexico.</title>
        <authorList>
            <person name="Hirschler-Rea A."/>
        </authorList>
    </citation>
    <scope>NUCLEOTIDE SEQUENCE [LARGE SCALE GENOMIC DNA]</scope>
    <source>
        <strain evidence="3 4">PAR22N</strain>
    </source>
</reference>
<name>A0A5S5MF39_9BACT</name>
<gene>
    <name evidence="3" type="ORF">FIM25_10140</name>
</gene>
<keyword evidence="2" id="KW-1133">Transmembrane helix</keyword>
<dbReference type="EMBL" id="VDMB01000012">
    <property type="protein sequence ID" value="TYT74314.1"/>
    <property type="molecule type" value="Genomic_DNA"/>
</dbReference>
<accession>A0A5S5MF39</accession>
<keyword evidence="2" id="KW-0812">Transmembrane</keyword>
<dbReference type="Proteomes" id="UP000321899">
    <property type="component" value="Unassembled WGS sequence"/>
</dbReference>
<protein>
    <submittedName>
        <fullName evidence="3">DUF2333 family protein</fullName>
    </submittedName>
</protein>
<evidence type="ECO:0000313" key="4">
    <source>
        <dbReference type="Proteomes" id="UP000321899"/>
    </source>
</evidence>
<sequence>MHQDRETKQPEGENQSLEKTISRQQALAIFFTLFGLWLIISLFSLMGSNQTDFEKEMSLAETPSPMLDTEGGRIIRPGNEGHVTASPMRESLPSPAASPDERDVGNRAELQPSSTDINGKGLGSVVGWAFVEAAMQPMHHELYERFWGWRPNDLIRPTDNVNNFQLGTLEVTRRTAVRLAEDISRTGSAASLDTNLEQAMNGFMIRPTKFWFPSAESQYKASLRAMARYQENLVKGDARFYNRSDNLIPLLMAYKNLLGSCNENLIKTHERDGRPVSFFKADDYLYYSKGVASAMATILEAVEHDFYPMLQKRDGLDSLRKAIYYCRKADEIDPIIVLNSSLNSLLANHRVNLAAHISLARFHIGVLITTIST</sequence>
<comment type="caution">
    <text evidence="3">The sequence shown here is derived from an EMBL/GenBank/DDBJ whole genome shotgun (WGS) entry which is preliminary data.</text>
</comment>
<keyword evidence="4" id="KW-1185">Reference proteome</keyword>